<dbReference type="RefSeq" id="XP_025556533.1">
    <property type="nucleotide sequence ID" value="XM_025697974.1"/>
</dbReference>
<evidence type="ECO:0000256" key="2">
    <source>
        <dbReference type="SAM" id="MobiDB-lite"/>
    </source>
</evidence>
<name>A0A395IC57_ASPHC</name>
<keyword evidence="1" id="KW-0863">Zinc-finger</keyword>
<evidence type="ECO:0000313" key="5">
    <source>
        <dbReference type="Proteomes" id="UP000248961"/>
    </source>
</evidence>
<dbReference type="PANTHER" id="PTHR35391">
    <property type="entry name" value="C2H2-TYPE DOMAIN-CONTAINING PROTEIN-RELATED"/>
    <property type="match status" value="1"/>
</dbReference>
<dbReference type="Proteomes" id="UP000248961">
    <property type="component" value="Unassembled WGS sequence"/>
</dbReference>
<dbReference type="GeneID" id="37202263"/>
<keyword evidence="1" id="KW-0479">Metal-binding</keyword>
<reference evidence="4 5" key="1">
    <citation type="submission" date="2018-02" db="EMBL/GenBank/DDBJ databases">
        <title>The genomes of Aspergillus section Nigri reveals drivers in fungal speciation.</title>
        <authorList>
            <consortium name="DOE Joint Genome Institute"/>
            <person name="Vesth T.C."/>
            <person name="Nybo J."/>
            <person name="Theobald S."/>
            <person name="Brandl J."/>
            <person name="Frisvad J.C."/>
            <person name="Nielsen K.F."/>
            <person name="Lyhne E.K."/>
            <person name="Kogle M.E."/>
            <person name="Kuo A."/>
            <person name="Riley R."/>
            <person name="Clum A."/>
            <person name="Nolan M."/>
            <person name="Lipzen A."/>
            <person name="Salamov A."/>
            <person name="Henrissat B."/>
            <person name="Wiebenga A."/>
            <person name="De vries R.P."/>
            <person name="Grigoriev I.V."/>
            <person name="Mortensen U.H."/>
            <person name="Andersen M.R."/>
            <person name="Baker S.E."/>
        </authorList>
    </citation>
    <scope>NUCLEOTIDE SEQUENCE [LARGE SCALE GENOMIC DNA]</scope>
    <source>
        <strain evidence="4 5">CBS 101889</strain>
    </source>
</reference>
<dbReference type="STRING" id="1450537.A0A395IC57"/>
<organism evidence="4 5">
    <name type="scientific">Aspergillus homomorphus (strain CBS 101889)</name>
    <dbReference type="NCBI Taxonomy" id="1450537"/>
    <lineage>
        <taxon>Eukaryota</taxon>
        <taxon>Fungi</taxon>
        <taxon>Dikarya</taxon>
        <taxon>Ascomycota</taxon>
        <taxon>Pezizomycotina</taxon>
        <taxon>Eurotiomycetes</taxon>
        <taxon>Eurotiomycetidae</taxon>
        <taxon>Eurotiales</taxon>
        <taxon>Aspergillaceae</taxon>
        <taxon>Aspergillus</taxon>
        <taxon>Aspergillus subgen. Circumdati</taxon>
    </lineage>
</organism>
<protein>
    <recommendedName>
        <fullName evidence="3">C2H2-type domain-containing protein</fullName>
    </recommendedName>
</protein>
<keyword evidence="1" id="KW-0862">Zinc</keyword>
<dbReference type="PANTHER" id="PTHR35391:SF7">
    <property type="entry name" value="C2H2-TYPE DOMAIN-CONTAINING PROTEIN"/>
    <property type="match status" value="1"/>
</dbReference>
<dbReference type="InterPro" id="IPR036236">
    <property type="entry name" value="Znf_C2H2_sf"/>
</dbReference>
<evidence type="ECO:0000259" key="3">
    <source>
        <dbReference type="PROSITE" id="PS50157"/>
    </source>
</evidence>
<feature type="region of interest" description="Disordered" evidence="2">
    <location>
        <begin position="525"/>
        <end position="550"/>
    </location>
</feature>
<keyword evidence="5" id="KW-1185">Reference proteome</keyword>
<sequence>METVWQTGTIAECANICLQSFNECLTHFDRLTLKERSAIEDQHGRFSIWISNIGVFAAPKISLDYRLRDAGDIQRLLRRLLRTLSDHVQEYLSQLVSSRPAQVSPPQLSSLVTREFDAIVQKIGNEISLMHQLSNIIRKASKEAQNVRAAAAFTLRNEDGKDIGPSFMNLFALGIIQRKFPLCSETIQERLAAAMLLRRKRILYRRSRYWKPLSQLPQTLDQAVTSKTCGNGERRLLQPTPEAQHRRQTTDNQTLSATTLNLAHLKRVNVPSTVSRVRTIHWSPSEQVEFPPAPSGLIRRRLKALKAQSDVEHQGWLSELSNYTRNKPPHVSSTSNNVHDDGLLDILSNSNSNLESKMESEGATGEIDAIEVICPYCCCALSSSTVTSRAKWINHVKYDLDPYVCLSEHCDSPHELYNHSEDWLNHMQQHNLRWRCAAKSHGVLVFHTKGEYEEHMRANHKSTHSQLAILADRSSRSSGPIFQSCPLCGENSSTAFEEHIASHLRYLALKSLPILDSEGDDDDLENTASNCGTNDDRTRSTVMTDLGHPSHTVEALPRDDRPGLGIFEQPESAPLESTGDMITTPGSPDPLFDELGTISPVNASQTHMLSDWIVQNGMSTAGSNFTPESLGQWTALEPAELRFLSDPPPALWHDYSPGHLGGIAGTTTSAQARMSDTAVVEHQSPGRRRYRNTPERTTFECQWTGCSTNCTFEYEADLWRHIRFLHLSHRSYNCPEEGCSQSFQRRDNLLAHLREHKMSFRQENNLETTGNPCQWSGCRTEATFRRQVDLWRHIRHLHLSPRSIICPHQSCGRVFNRDANLREHLSHIHQEPSQTAERANSPTM</sequence>
<dbReference type="PROSITE" id="PS50157">
    <property type="entry name" value="ZINC_FINGER_C2H2_2"/>
    <property type="match status" value="2"/>
</dbReference>
<feature type="domain" description="C2H2-type" evidence="3">
    <location>
        <begin position="804"/>
        <end position="834"/>
    </location>
</feature>
<proteinExistence type="predicted"/>
<gene>
    <name evidence="4" type="ORF">BO97DRAFT_439320</name>
</gene>
<accession>A0A395IC57</accession>
<dbReference type="SMART" id="SM00355">
    <property type="entry name" value="ZnF_C2H2"/>
    <property type="match status" value="7"/>
</dbReference>
<dbReference type="EMBL" id="KZ824267">
    <property type="protein sequence ID" value="RAL17379.1"/>
    <property type="molecule type" value="Genomic_DNA"/>
</dbReference>
<dbReference type="OrthoDB" id="20872at2759"/>
<dbReference type="GO" id="GO:0008270">
    <property type="term" value="F:zinc ion binding"/>
    <property type="evidence" value="ECO:0007669"/>
    <property type="project" value="UniProtKB-KW"/>
</dbReference>
<dbReference type="VEuPathDB" id="FungiDB:BO97DRAFT_439320"/>
<feature type="domain" description="C2H2-type" evidence="3">
    <location>
        <begin position="732"/>
        <end position="756"/>
    </location>
</feature>
<dbReference type="SUPFAM" id="SSF57667">
    <property type="entry name" value="beta-beta-alpha zinc fingers"/>
    <property type="match status" value="2"/>
</dbReference>
<dbReference type="InterPro" id="IPR013087">
    <property type="entry name" value="Znf_C2H2_type"/>
</dbReference>
<dbReference type="PROSITE" id="PS00028">
    <property type="entry name" value="ZINC_FINGER_C2H2_1"/>
    <property type="match status" value="2"/>
</dbReference>
<evidence type="ECO:0000313" key="4">
    <source>
        <dbReference type="EMBL" id="RAL17379.1"/>
    </source>
</evidence>
<dbReference type="Gene3D" id="3.30.160.60">
    <property type="entry name" value="Classic Zinc Finger"/>
    <property type="match status" value="2"/>
</dbReference>
<dbReference type="AlphaFoldDB" id="A0A395IC57"/>
<evidence type="ECO:0000256" key="1">
    <source>
        <dbReference type="PROSITE-ProRule" id="PRU00042"/>
    </source>
</evidence>